<dbReference type="SUPFAM" id="SSF55874">
    <property type="entry name" value="ATPase domain of HSP90 chaperone/DNA topoisomerase II/histidine kinase"/>
    <property type="match status" value="1"/>
</dbReference>
<evidence type="ECO:0000256" key="3">
    <source>
        <dbReference type="ARBA" id="ARBA00023012"/>
    </source>
</evidence>
<dbReference type="AlphaFoldDB" id="A0A4R4NQ92"/>
<dbReference type="Gene3D" id="1.20.5.1930">
    <property type="match status" value="2"/>
</dbReference>
<feature type="transmembrane region" description="Helical" evidence="4">
    <location>
        <begin position="25"/>
        <end position="48"/>
    </location>
</feature>
<evidence type="ECO:0000313" key="7">
    <source>
        <dbReference type="Proteomes" id="UP000295157"/>
    </source>
</evidence>
<evidence type="ECO:0000313" key="6">
    <source>
        <dbReference type="EMBL" id="TDC10070.1"/>
    </source>
</evidence>
<keyword evidence="4" id="KW-1133">Transmembrane helix</keyword>
<reference evidence="6 7" key="1">
    <citation type="submission" date="2019-02" db="EMBL/GenBank/DDBJ databases">
        <title>Draft genome sequences of novel Actinobacteria.</title>
        <authorList>
            <person name="Sahin N."/>
            <person name="Ay H."/>
            <person name="Saygin H."/>
        </authorList>
    </citation>
    <scope>NUCLEOTIDE SEQUENCE [LARGE SCALE GENOMIC DNA]</scope>
    <source>
        <strain evidence="6 7">KC201</strain>
    </source>
</reference>
<feature type="transmembrane region" description="Helical" evidence="4">
    <location>
        <begin position="156"/>
        <end position="181"/>
    </location>
</feature>
<evidence type="ECO:0000256" key="4">
    <source>
        <dbReference type="SAM" id="Phobius"/>
    </source>
</evidence>
<feature type="transmembrane region" description="Helical" evidence="4">
    <location>
        <begin position="421"/>
        <end position="441"/>
    </location>
</feature>
<dbReference type="OrthoDB" id="5241784at2"/>
<dbReference type="Gene3D" id="3.30.565.10">
    <property type="entry name" value="Histidine kinase-like ATPase, C-terminal domain"/>
    <property type="match status" value="2"/>
</dbReference>
<dbReference type="Pfam" id="PF07730">
    <property type="entry name" value="HisKA_3"/>
    <property type="match status" value="2"/>
</dbReference>
<evidence type="ECO:0000256" key="2">
    <source>
        <dbReference type="ARBA" id="ARBA00022777"/>
    </source>
</evidence>
<feature type="transmembrane region" description="Helical" evidence="4">
    <location>
        <begin position="55"/>
        <end position="74"/>
    </location>
</feature>
<dbReference type="Proteomes" id="UP000295157">
    <property type="component" value="Unassembled WGS sequence"/>
</dbReference>
<keyword evidence="7" id="KW-1185">Reference proteome</keyword>
<evidence type="ECO:0000259" key="5">
    <source>
        <dbReference type="Pfam" id="PF07730"/>
    </source>
</evidence>
<feature type="transmembrane region" description="Helical" evidence="4">
    <location>
        <begin position="128"/>
        <end position="144"/>
    </location>
</feature>
<evidence type="ECO:0000256" key="1">
    <source>
        <dbReference type="ARBA" id="ARBA00022679"/>
    </source>
</evidence>
<comment type="caution">
    <text evidence="6">The sequence shown here is derived from an EMBL/GenBank/DDBJ whole genome shotgun (WGS) entry which is preliminary data.</text>
</comment>
<sequence length="766" mass="81639">MVVGPHLHGQERDRLASAEPRTRRVAWAVTATVAVGYATNSLITVVAGGLRGAGLLAFLCCLGVVVSLQLAHYSQGALSWPGRVRFVTLLVQGLATFAPAAWVGPQFGAAAGFLAGSMLLVIRGGARWVLYLAVGAAVLVAALLQGQPWEPLNLVYAVHFTLLTGLMLYAVGSLSTIAAELRDSRSDLVRMAVVQERLRVARDLHDLVGHDLSAITLRYELAYRLLPAAPARASEEMRHVLDVVRQATVGAQFVTGGYGRMSLAEEKTDAAATLSAAQIEAGIRIPDVTLAGRLDEVMAVVLREGITNVLRHSKAQQCQIELVVEGDTVRFQVANDGADAVPDDLTARGDGLGNLTARLAEVGGRLTTRSEGDWFYLTAEAPARHQAGSSDRHSTDGFSPTGWTREAGVAQRWGPKMASGIVVVVLAGYAVTMLLNIVWMYSGAAGALGAAACVAIMLVMQLLLTFGLLRKPWMRWAALLVEAAAAFLPLAWLHAPWGGMGGFVAAAVLLVVTGMVRWVLYAALGGAVLTLAVLTGTSVSMGAWLTISTLLTGLVVYGVSWLVTMVAETHAARSELAHAAVERERLRMARQLNDVLVDGLSQVALKGVLACRLLGTTPSRAHTELERILELLRRMLSDVRHVASDYRNISFIGEVDSARAILAAAGIEVTVDLRLGTLDKKTDAVLATVLREAVTNILRHSTARRCVIEGEDGRLTIRNDGVELPPGPRPVHSQHGVGDLARRLDGVGGRLEALVEDGWFKVTALL</sequence>
<name>A0A4R4NQ92_9ACTN</name>
<dbReference type="GO" id="GO:0046983">
    <property type="term" value="F:protein dimerization activity"/>
    <property type="evidence" value="ECO:0007669"/>
    <property type="project" value="InterPro"/>
</dbReference>
<dbReference type="PANTHER" id="PTHR24421">
    <property type="entry name" value="NITRATE/NITRITE SENSOR PROTEIN NARX-RELATED"/>
    <property type="match status" value="1"/>
</dbReference>
<feature type="domain" description="Signal transduction histidine kinase subgroup 3 dimerisation and phosphoacceptor" evidence="5">
    <location>
        <begin position="196"/>
        <end position="247"/>
    </location>
</feature>
<dbReference type="GO" id="GO:0016020">
    <property type="term" value="C:membrane"/>
    <property type="evidence" value="ECO:0007669"/>
    <property type="project" value="InterPro"/>
</dbReference>
<feature type="transmembrane region" description="Helical" evidence="4">
    <location>
        <begin position="447"/>
        <end position="469"/>
    </location>
</feature>
<dbReference type="GO" id="GO:0000155">
    <property type="term" value="F:phosphorelay sensor kinase activity"/>
    <property type="evidence" value="ECO:0007669"/>
    <property type="project" value="InterPro"/>
</dbReference>
<feature type="transmembrane region" description="Helical" evidence="4">
    <location>
        <begin position="501"/>
        <end position="534"/>
    </location>
</feature>
<accession>A0A4R4NQ92</accession>
<dbReference type="InterPro" id="IPR036890">
    <property type="entry name" value="HATPase_C_sf"/>
</dbReference>
<gene>
    <name evidence="6" type="ORF">E1267_05465</name>
</gene>
<dbReference type="InterPro" id="IPR050482">
    <property type="entry name" value="Sensor_HK_TwoCompSys"/>
</dbReference>
<keyword evidence="4" id="KW-0472">Membrane</keyword>
<protein>
    <recommendedName>
        <fullName evidence="5">Signal transduction histidine kinase subgroup 3 dimerisation and phosphoacceptor domain-containing protein</fullName>
    </recommendedName>
</protein>
<proteinExistence type="predicted"/>
<feature type="domain" description="Signal transduction histidine kinase subgroup 3 dimerisation and phosphoacceptor" evidence="5">
    <location>
        <begin position="584"/>
        <end position="647"/>
    </location>
</feature>
<feature type="transmembrane region" description="Helical" evidence="4">
    <location>
        <begin position="94"/>
        <end position="121"/>
    </location>
</feature>
<keyword evidence="4" id="KW-0812">Transmembrane</keyword>
<feature type="transmembrane region" description="Helical" evidence="4">
    <location>
        <begin position="541"/>
        <end position="563"/>
    </location>
</feature>
<keyword evidence="2" id="KW-0418">Kinase</keyword>
<keyword evidence="1" id="KW-0808">Transferase</keyword>
<dbReference type="PANTHER" id="PTHR24421:SF63">
    <property type="entry name" value="SENSOR HISTIDINE KINASE DESK"/>
    <property type="match status" value="1"/>
</dbReference>
<feature type="transmembrane region" description="Helical" evidence="4">
    <location>
        <begin position="476"/>
        <end position="495"/>
    </location>
</feature>
<dbReference type="EMBL" id="SMJZ01000012">
    <property type="protein sequence ID" value="TDC10070.1"/>
    <property type="molecule type" value="Genomic_DNA"/>
</dbReference>
<organism evidence="6 7">
    <name type="scientific">Nonomuraea longispora</name>
    <dbReference type="NCBI Taxonomy" id="1848320"/>
    <lineage>
        <taxon>Bacteria</taxon>
        <taxon>Bacillati</taxon>
        <taxon>Actinomycetota</taxon>
        <taxon>Actinomycetes</taxon>
        <taxon>Streptosporangiales</taxon>
        <taxon>Streptosporangiaceae</taxon>
        <taxon>Nonomuraea</taxon>
    </lineage>
</organism>
<keyword evidence="3" id="KW-0902">Two-component regulatory system</keyword>
<dbReference type="InterPro" id="IPR011712">
    <property type="entry name" value="Sig_transdc_His_kin_sub3_dim/P"/>
</dbReference>